<feature type="transmembrane region" description="Helical" evidence="1">
    <location>
        <begin position="346"/>
        <end position="365"/>
    </location>
</feature>
<dbReference type="InterPro" id="IPR037473">
    <property type="entry name" value="Lcp-like"/>
</dbReference>
<comment type="caution">
    <text evidence="3">The sequence shown here is derived from an EMBL/GenBank/DDBJ whole genome shotgun (WGS) entry which is preliminary data.</text>
</comment>
<name>A0A8K0SY57_9HYPO</name>
<accession>A0A8K0SY57</accession>
<evidence type="ECO:0000313" key="3">
    <source>
        <dbReference type="EMBL" id="KAH7320954.1"/>
    </source>
</evidence>
<dbReference type="AlphaFoldDB" id="A0A8K0SY57"/>
<dbReference type="EMBL" id="JAGPNK010000005">
    <property type="protein sequence ID" value="KAH7320954.1"/>
    <property type="molecule type" value="Genomic_DNA"/>
</dbReference>
<keyword evidence="1" id="KW-1133">Transmembrane helix</keyword>
<sequence>MSLFSTSDNARVIWDHPFHWTGEHMGSNDLRGLLVSYDRLATDALDKLDEISPPKSKSWRCPHGSGPGQHDYFQLLQDHSERDATLTALWKEVSTVPDWVDWDQIRRGQLVVYQYCGQFLLGLLYNSLMGGMGASRVVETLGKTGGFGVNVAKRRLLETLQHFLDVVYDLDSIKPGGKGYTSSVRVRFLHASVRRRIMQLAAQKPGYFDVEENGVPINDLHCIGTIAAYSVALIHLSLPRQGISLTQQQIADYLALWRWVGYIMGTPVDWMETPERAKAMLESVMVYEIAPSPKSAILANNVLTAESYTPPLDAPRELLAAYAYRLNGSALCEALQIERPPLQFHLVVRLQLLTLMCVGYSYPWWPASLKQCFEMKFKRTLHQMISSPKLGNLHEDMKFELQYVPELDKTTELGAYEKGTSVSTASKRGWRSFLAHMVLLVCILLAVVAFLQPRLSGAMVHWAASVLPPSQVMGKLN</sequence>
<protein>
    <recommendedName>
        <fullName evidence="2">ER-bound oxygenase mpaB/mpaB'/Rubber oxygenase catalytic domain-containing protein</fullName>
    </recommendedName>
</protein>
<evidence type="ECO:0000259" key="2">
    <source>
        <dbReference type="Pfam" id="PF09995"/>
    </source>
</evidence>
<dbReference type="PANTHER" id="PTHR37539">
    <property type="entry name" value="SECRETED PROTEIN-RELATED"/>
    <property type="match status" value="1"/>
</dbReference>
<dbReference type="Pfam" id="PF09995">
    <property type="entry name" value="MPAB_Lcp_cat"/>
    <property type="match status" value="1"/>
</dbReference>
<dbReference type="GO" id="GO:0016491">
    <property type="term" value="F:oxidoreductase activity"/>
    <property type="evidence" value="ECO:0007669"/>
    <property type="project" value="InterPro"/>
</dbReference>
<dbReference type="InterPro" id="IPR018713">
    <property type="entry name" value="MPAB/Lcp_cat_dom"/>
</dbReference>
<keyword evidence="1" id="KW-0812">Transmembrane</keyword>
<gene>
    <name evidence="3" type="ORF">B0I35DRAFT_203455</name>
</gene>
<keyword evidence="1" id="KW-0472">Membrane</keyword>
<organism evidence="3 4">
    <name type="scientific">Stachybotrys elegans</name>
    <dbReference type="NCBI Taxonomy" id="80388"/>
    <lineage>
        <taxon>Eukaryota</taxon>
        <taxon>Fungi</taxon>
        <taxon>Dikarya</taxon>
        <taxon>Ascomycota</taxon>
        <taxon>Pezizomycotina</taxon>
        <taxon>Sordariomycetes</taxon>
        <taxon>Hypocreomycetidae</taxon>
        <taxon>Hypocreales</taxon>
        <taxon>Stachybotryaceae</taxon>
        <taxon>Stachybotrys</taxon>
    </lineage>
</organism>
<proteinExistence type="predicted"/>
<evidence type="ECO:0000313" key="4">
    <source>
        <dbReference type="Proteomes" id="UP000813444"/>
    </source>
</evidence>
<feature type="domain" description="ER-bound oxygenase mpaB/mpaB'/Rubber oxygenase catalytic" evidence="2">
    <location>
        <begin position="123"/>
        <end position="341"/>
    </location>
</feature>
<keyword evidence="4" id="KW-1185">Reference proteome</keyword>
<feature type="transmembrane region" description="Helical" evidence="1">
    <location>
        <begin position="433"/>
        <end position="451"/>
    </location>
</feature>
<dbReference type="PANTHER" id="PTHR37539:SF1">
    <property type="entry name" value="ER-BOUND OXYGENASE MPAB_MPAB'_RUBBER OXYGENASE CATALYTIC DOMAIN-CONTAINING PROTEIN"/>
    <property type="match status" value="1"/>
</dbReference>
<reference evidence="3" key="1">
    <citation type="journal article" date="2021" name="Nat. Commun.">
        <title>Genetic determinants of endophytism in the Arabidopsis root mycobiome.</title>
        <authorList>
            <person name="Mesny F."/>
            <person name="Miyauchi S."/>
            <person name="Thiergart T."/>
            <person name="Pickel B."/>
            <person name="Atanasova L."/>
            <person name="Karlsson M."/>
            <person name="Huettel B."/>
            <person name="Barry K.W."/>
            <person name="Haridas S."/>
            <person name="Chen C."/>
            <person name="Bauer D."/>
            <person name="Andreopoulos W."/>
            <person name="Pangilinan J."/>
            <person name="LaButti K."/>
            <person name="Riley R."/>
            <person name="Lipzen A."/>
            <person name="Clum A."/>
            <person name="Drula E."/>
            <person name="Henrissat B."/>
            <person name="Kohler A."/>
            <person name="Grigoriev I.V."/>
            <person name="Martin F.M."/>
            <person name="Hacquard S."/>
        </authorList>
    </citation>
    <scope>NUCLEOTIDE SEQUENCE</scope>
    <source>
        <strain evidence="3">MPI-CAGE-CH-0235</strain>
    </source>
</reference>
<evidence type="ECO:0000256" key="1">
    <source>
        <dbReference type="SAM" id="Phobius"/>
    </source>
</evidence>
<dbReference type="Proteomes" id="UP000813444">
    <property type="component" value="Unassembled WGS sequence"/>
</dbReference>
<dbReference type="OrthoDB" id="6361347at2759"/>